<dbReference type="RefSeq" id="WP_046667414.1">
    <property type="nucleotide sequence ID" value="NZ_CCRH01000008.1"/>
</dbReference>
<dbReference type="Proteomes" id="UP000046176">
    <property type="component" value="Unassembled WGS sequence"/>
</dbReference>
<protein>
    <submittedName>
        <fullName evidence="5">Putative dienelactone hydrolase</fullName>
    </submittedName>
</protein>
<feature type="signal peptide" evidence="4">
    <location>
        <begin position="1"/>
        <end position="23"/>
    </location>
</feature>
<keyword evidence="4" id="KW-0732">Signal</keyword>
<dbReference type="Gene3D" id="3.40.50.1820">
    <property type="entry name" value="alpha/beta hydrolase"/>
    <property type="match status" value="1"/>
</dbReference>
<dbReference type="PANTHER" id="PTHR10272:SF0">
    <property type="entry name" value="PLATELET-ACTIVATING FACTOR ACETYLHYDROLASE"/>
    <property type="match status" value="1"/>
</dbReference>
<reference evidence="5 6" key="1">
    <citation type="submission" date="2014-08" db="EMBL/GenBank/DDBJ databases">
        <authorList>
            <person name="Chen Y.-H."/>
        </authorList>
    </citation>
    <scope>NUCLEOTIDE SEQUENCE [LARGE SCALE GENOMIC DNA]</scope>
</reference>
<dbReference type="InterPro" id="IPR016986">
    <property type="entry name" value="UCP031982_abhydr"/>
</dbReference>
<accession>A0A0T7FN02</accession>
<keyword evidence="1 5" id="KW-0378">Hydrolase</keyword>
<name>A0A0T7FN02_NEOGA</name>
<organism evidence="5 6">
    <name type="scientific">Neorhizobium galegae bv. officinalis</name>
    <dbReference type="NCBI Taxonomy" id="323656"/>
    <lineage>
        <taxon>Bacteria</taxon>
        <taxon>Pseudomonadati</taxon>
        <taxon>Pseudomonadota</taxon>
        <taxon>Alphaproteobacteria</taxon>
        <taxon>Hyphomicrobiales</taxon>
        <taxon>Rhizobiaceae</taxon>
        <taxon>Rhizobium/Agrobacterium group</taxon>
        <taxon>Neorhizobium</taxon>
    </lineage>
</organism>
<dbReference type="Pfam" id="PF03403">
    <property type="entry name" value="PAF-AH_p_II"/>
    <property type="match status" value="1"/>
</dbReference>
<evidence type="ECO:0000256" key="1">
    <source>
        <dbReference type="ARBA" id="ARBA00022801"/>
    </source>
</evidence>
<keyword evidence="3" id="KW-0443">Lipid metabolism</keyword>
<proteinExistence type="predicted"/>
<evidence type="ECO:0000256" key="2">
    <source>
        <dbReference type="ARBA" id="ARBA00022963"/>
    </source>
</evidence>
<evidence type="ECO:0000256" key="3">
    <source>
        <dbReference type="ARBA" id="ARBA00023098"/>
    </source>
</evidence>
<evidence type="ECO:0000256" key="4">
    <source>
        <dbReference type="SAM" id="SignalP"/>
    </source>
</evidence>
<dbReference type="GO" id="GO:0016042">
    <property type="term" value="P:lipid catabolic process"/>
    <property type="evidence" value="ECO:0007669"/>
    <property type="project" value="UniProtKB-KW"/>
</dbReference>
<feature type="chain" id="PRO_5006682359" evidence="4">
    <location>
        <begin position="24"/>
        <end position="345"/>
    </location>
</feature>
<evidence type="ECO:0000313" key="6">
    <source>
        <dbReference type="Proteomes" id="UP000046176"/>
    </source>
</evidence>
<evidence type="ECO:0000313" key="5">
    <source>
        <dbReference type="EMBL" id="CDZ36386.1"/>
    </source>
</evidence>
<dbReference type="EMBL" id="CCRH01000008">
    <property type="protein sequence ID" value="CDZ36386.1"/>
    <property type="molecule type" value="Genomic_DNA"/>
</dbReference>
<dbReference type="AlphaFoldDB" id="A0A0T7FN02"/>
<sequence>MPSTLRLLSLVVPLLALPLSASAFEAGTTWITINPPHRGVPERVLVTYPAKADGDPYTLGADALWTGVPARRNATPVAEKFPLLILSHGSGGNASALGWLSTQLAENGFIVAAPNHIHSTSGDSIPIESFKIWDRPKDVTALIDAILADPQWSKLVDPGRIGGIGFSLGGTTLMLSAGARGSLADYQAYCATMSAPESDCAWFRRGGVDFSKVDRETFDGSYKDPRLSALVAVDPGLAPAYQADSVKAIGIPTLIVNLGEGVEVPKAVRADELVKQIPGAEYAAIPGAVHLSFLAVCNPDGRDVLKAYGEEEPLCDDGGDIPREILHRQMFFKIAVFLRKTLVER</sequence>
<keyword evidence="2" id="KW-0442">Lipid degradation</keyword>
<dbReference type="SUPFAM" id="SSF53474">
    <property type="entry name" value="alpha/beta-Hydrolases"/>
    <property type="match status" value="1"/>
</dbReference>
<dbReference type="PANTHER" id="PTHR10272">
    <property type="entry name" value="PLATELET-ACTIVATING FACTOR ACETYLHYDROLASE"/>
    <property type="match status" value="1"/>
</dbReference>
<dbReference type="GO" id="GO:0003847">
    <property type="term" value="F:1-alkyl-2-acetylglycerophosphocholine esterase activity"/>
    <property type="evidence" value="ECO:0007669"/>
    <property type="project" value="TreeGrafter"/>
</dbReference>
<gene>
    <name evidence="5" type="ORF">NGAL_HAMBI1145_33400</name>
</gene>
<dbReference type="InterPro" id="IPR029058">
    <property type="entry name" value="AB_hydrolase_fold"/>
</dbReference>
<dbReference type="OrthoDB" id="9814760at2"/>
<dbReference type="PIRSF" id="PIRSF031982">
    <property type="entry name" value="UCP031982_abhydr"/>
    <property type="match status" value="1"/>
</dbReference>